<protein>
    <recommendedName>
        <fullName evidence="1">Anaphase-promoting complex subunit 4</fullName>
    </recommendedName>
</protein>
<dbReference type="GO" id="GO:0005680">
    <property type="term" value="C:anaphase-promoting complex"/>
    <property type="evidence" value="ECO:0007669"/>
    <property type="project" value="InterPro"/>
</dbReference>
<evidence type="ECO:0000256" key="2">
    <source>
        <dbReference type="ARBA" id="ARBA00022618"/>
    </source>
</evidence>
<dbReference type="Pfam" id="PF12894">
    <property type="entry name" value="ANAPC4_WD40"/>
    <property type="match status" value="1"/>
</dbReference>
<evidence type="ECO:0000256" key="5">
    <source>
        <dbReference type="ARBA" id="ARBA00023306"/>
    </source>
</evidence>
<evidence type="ECO:0000259" key="7">
    <source>
        <dbReference type="Pfam" id="PF12896"/>
    </source>
</evidence>
<keyword evidence="2" id="KW-0132">Cell division</keyword>
<dbReference type="InterPro" id="IPR024790">
    <property type="entry name" value="APC4_long_dom"/>
</dbReference>
<evidence type="ECO:0000259" key="6">
    <source>
        <dbReference type="Pfam" id="PF12894"/>
    </source>
</evidence>
<dbReference type="GO" id="GO:0031145">
    <property type="term" value="P:anaphase-promoting complex-dependent catabolic process"/>
    <property type="evidence" value="ECO:0007669"/>
    <property type="project" value="InterPro"/>
</dbReference>
<sequence length="761" mass="84656">MAQQKQLVPISATEYQDRVSDGYPVSCPTLDLSVTWDKTDKNILVYRPPGQVVSKIHQVGAPGEKAPDAQAVTWRSDGQFLAVGWSDGFVRLMGLENNKAAHHIKVGESSGNEITHIGWSSSRIIDNSSSAVAQALKNNTDKDKSFNGDGLPLDLPRELTFLEIDTALPKISPLPSSSAGSGEDAMVFTLRTGIEFLFQSPKPEEYDQVSVMIIGTSDGKLQLSIYDSFIIGSFQCPTTDPPSNSQLILHASHPQVSTQALLVGDKTEEPTDVHLVHIDLPFISSSPINLSLLASKLTALQKLLRYLKQAQLHMQVEWRNTRELPTRFLRSIEGDLETLETGPRGIVPALYHLAVTGHAYEPVREWLVESLAERGHKRWDKAVVSGLESLRNLIHENFLPALDRCAIILSRLRGLAQYHDTRDDIGFSVQQISRLMDVVQCLQLVGHKILINVMDELESFTAFSTWLRFQIDRLASSASASEELTEKEATMDVDMVLIYIEHYLTESPLGSFFDEMSGEHYEADCAHIESGPSLPHLLDQQLTKWENGQPSMKALLRVEFLVSYATAWATHTFGGIAEARKRSVRLGKPIRFSLGRVISRTDMRMSKAKNGETTVVTALASKDAKNEIQIFSVGIDIVNGISTNRSPTSCCIDLGSCTLIDFKFLNDETLVVLFNIQDNVPQVTCIPLLPRGFSYSPYDPKMPTKSRLSIQGFTVYSFPENSISRPLRLEVNDKNDVRGEMPPRVSILESNRTILKTFTFI</sequence>
<keyword evidence="4" id="KW-0833">Ubl conjugation pathway</keyword>
<dbReference type="EMBL" id="ONZP01000101">
    <property type="protein sequence ID" value="SPJ73638.1"/>
    <property type="molecule type" value="Genomic_DNA"/>
</dbReference>
<dbReference type="InterPro" id="IPR024789">
    <property type="entry name" value="APC4"/>
</dbReference>
<dbReference type="Pfam" id="PF12896">
    <property type="entry name" value="ANAPC4"/>
    <property type="match status" value="1"/>
</dbReference>
<dbReference type="Proteomes" id="UP001187734">
    <property type="component" value="Unassembled WGS sequence"/>
</dbReference>
<dbReference type="InterPro" id="IPR024977">
    <property type="entry name" value="Apc4-like_WD40_dom"/>
</dbReference>
<comment type="caution">
    <text evidence="8">The sequence shown here is derived from an EMBL/GenBank/DDBJ whole genome shotgun (WGS) entry which is preliminary data.</text>
</comment>
<keyword evidence="3" id="KW-0498">Mitosis</keyword>
<name>A0AAE8M3Q8_9HYPO</name>
<dbReference type="GO" id="GO:0051301">
    <property type="term" value="P:cell division"/>
    <property type="evidence" value="ECO:0007669"/>
    <property type="project" value="UniProtKB-KW"/>
</dbReference>
<dbReference type="GO" id="GO:0034399">
    <property type="term" value="C:nuclear periphery"/>
    <property type="evidence" value="ECO:0007669"/>
    <property type="project" value="TreeGrafter"/>
</dbReference>
<evidence type="ECO:0000313" key="8">
    <source>
        <dbReference type="EMBL" id="SPJ73638.1"/>
    </source>
</evidence>
<dbReference type="InterPro" id="IPR015943">
    <property type="entry name" value="WD40/YVTN_repeat-like_dom_sf"/>
</dbReference>
<evidence type="ECO:0000313" key="9">
    <source>
        <dbReference type="Proteomes" id="UP001187734"/>
    </source>
</evidence>
<proteinExistence type="predicted"/>
<evidence type="ECO:0000256" key="1">
    <source>
        <dbReference type="ARBA" id="ARBA00016067"/>
    </source>
</evidence>
<dbReference type="PANTHER" id="PTHR13260">
    <property type="entry name" value="ANAPHASE PROMOTING COMPLEX SUBUNIT 4 APC4"/>
    <property type="match status" value="1"/>
</dbReference>
<organism evidence="8 9">
    <name type="scientific">Fusarium torulosum</name>
    <dbReference type="NCBI Taxonomy" id="33205"/>
    <lineage>
        <taxon>Eukaryota</taxon>
        <taxon>Fungi</taxon>
        <taxon>Dikarya</taxon>
        <taxon>Ascomycota</taxon>
        <taxon>Pezizomycotina</taxon>
        <taxon>Sordariomycetes</taxon>
        <taxon>Hypocreomycetidae</taxon>
        <taxon>Hypocreales</taxon>
        <taxon>Nectriaceae</taxon>
        <taxon>Fusarium</taxon>
    </lineage>
</organism>
<dbReference type="PANTHER" id="PTHR13260:SF0">
    <property type="entry name" value="ANAPHASE-PROMOTING COMPLEX SUBUNIT 4"/>
    <property type="match status" value="1"/>
</dbReference>
<keyword evidence="5" id="KW-0131">Cell cycle</keyword>
<gene>
    <name evidence="8" type="ORF">FTOL_03368</name>
</gene>
<reference evidence="8" key="1">
    <citation type="submission" date="2018-03" db="EMBL/GenBank/DDBJ databases">
        <authorList>
            <person name="Guldener U."/>
        </authorList>
    </citation>
    <scope>NUCLEOTIDE SEQUENCE</scope>
</reference>
<feature type="domain" description="Anaphase-promoting complex subunit 4-like WD40" evidence="6">
    <location>
        <begin position="27"/>
        <end position="121"/>
    </location>
</feature>
<evidence type="ECO:0000256" key="4">
    <source>
        <dbReference type="ARBA" id="ARBA00022786"/>
    </source>
</evidence>
<accession>A0AAE8M3Q8</accession>
<evidence type="ECO:0000256" key="3">
    <source>
        <dbReference type="ARBA" id="ARBA00022776"/>
    </source>
</evidence>
<dbReference type="Gene3D" id="2.130.10.10">
    <property type="entry name" value="YVTN repeat-like/Quinoprotein amine dehydrogenase"/>
    <property type="match status" value="1"/>
</dbReference>
<keyword evidence="9" id="KW-1185">Reference proteome</keyword>
<feature type="domain" description="Anaphase-promoting complex subunit 4 long" evidence="7">
    <location>
        <begin position="274"/>
        <end position="476"/>
    </location>
</feature>
<dbReference type="GO" id="GO:0070979">
    <property type="term" value="P:protein K11-linked ubiquitination"/>
    <property type="evidence" value="ECO:0007669"/>
    <property type="project" value="TreeGrafter"/>
</dbReference>
<dbReference type="SUPFAM" id="SSF69322">
    <property type="entry name" value="Tricorn protease domain 2"/>
    <property type="match status" value="1"/>
</dbReference>
<dbReference type="AlphaFoldDB" id="A0AAE8M3Q8"/>